<gene>
    <name evidence="1" type="ORF">SDC9_174724</name>
</gene>
<comment type="caution">
    <text evidence="1">The sequence shown here is derived from an EMBL/GenBank/DDBJ whole genome shotgun (WGS) entry which is preliminary data.</text>
</comment>
<dbReference type="AlphaFoldDB" id="A0A645GUH0"/>
<dbReference type="EMBL" id="VSSQ01077126">
    <property type="protein sequence ID" value="MPN27293.1"/>
    <property type="molecule type" value="Genomic_DNA"/>
</dbReference>
<proteinExistence type="predicted"/>
<evidence type="ECO:0000313" key="1">
    <source>
        <dbReference type="EMBL" id="MPN27293.1"/>
    </source>
</evidence>
<accession>A0A645GUH0</accession>
<reference evidence="1" key="1">
    <citation type="submission" date="2019-08" db="EMBL/GenBank/DDBJ databases">
        <authorList>
            <person name="Kucharzyk K."/>
            <person name="Murdoch R.W."/>
            <person name="Higgins S."/>
            <person name="Loffler F."/>
        </authorList>
    </citation>
    <scope>NUCLEOTIDE SEQUENCE</scope>
</reference>
<organism evidence="1">
    <name type="scientific">bioreactor metagenome</name>
    <dbReference type="NCBI Taxonomy" id="1076179"/>
    <lineage>
        <taxon>unclassified sequences</taxon>
        <taxon>metagenomes</taxon>
        <taxon>ecological metagenomes</taxon>
    </lineage>
</organism>
<protein>
    <submittedName>
        <fullName evidence="1">Uncharacterized protein</fullName>
    </submittedName>
</protein>
<sequence length="87" mass="8950">MVFIKPGLPVSNAVLLQQGGGNGLNVLLLEDAKILSQPAAPEGRSDSQAVAHLPAVVLFHPKTGNDTADIALRGIALPDGQSGIFLQ</sequence>
<name>A0A645GUH0_9ZZZZ</name>